<dbReference type="InterPro" id="IPR018946">
    <property type="entry name" value="PhoD-like_MPP"/>
</dbReference>
<dbReference type="STRING" id="1544416.Cocul_02272"/>
<dbReference type="Gene3D" id="3.60.21.70">
    <property type="entry name" value="PhoD-like phosphatase"/>
    <property type="match status" value="1"/>
</dbReference>
<dbReference type="CDD" id="cd07389">
    <property type="entry name" value="MPP_PhoD"/>
    <property type="match status" value="1"/>
</dbReference>
<evidence type="ECO:0000259" key="2">
    <source>
        <dbReference type="Pfam" id="PF16655"/>
    </source>
</evidence>
<dbReference type="InterPro" id="IPR032093">
    <property type="entry name" value="PhoD_N"/>
</dbReference>
<comment type="caution">
    <text evidence="3">The sequence shown here is derived from an EMBL/GenBank/DDBJ whole genome shotgun (WGS) entry which is preliminary data.</text>
</comment>
<dbReference type="RefSeq" id="WP_055123321.1">
    <property type="nucleotide sequence ID" value="NZ_LKST01000004.1"/>
</dbReference>
<dbReference type="EMBL" id="LKST01000004">
    <property type="protein sequence ID" value="KQB83298.1"/>
    <property type="molecule type" value="Genomic_DNA"/>
</dbReference>
<feature type="domain" description="PhoD-like phosphatase metallophosphatase" evidence="1">
    <location>
        <begin position="159"/>
        <end position="545"/>
    </location>
</feature>
<dbReference type="InterPro" id="IPR006311">
    <property type="entry name" value="TAT_signal"/>
</dbReference>
<dbReference type="Proteomes" id="UP000050517">
    <property type="component" value="Unassembled WGS sequence"/>
</dbReference>
<name>A0A0N8VZ98_9CORY</name>
<protein>
    <submittedName>
        <fullName evidence="3">Phospholipase D</fullName>
        <ecNumber evidence="3">3.1.4.4</ecNumber>
    </submittedName>
</protein>
<dbReference type="Pfam" id="PF16655">
    <property type="entry name" value="PhoD_N"/>
    <property type="match status" value="1"/>
</dbReference>
<dbReference type="Gene3D" id="2.60.40.380">
    <property type="entry name" value="Purple acid phosphatase-like, N-terminal"/>
    <property type="match status" value="1"/>
</dbReference>
<dbReference type="PROSITE" id="PS51318">
    <property type="entry name" value="TAT"/>
    <property type="match status" value="1"/>
</dbReference>
<dbReference type="Pfam" id="PF09423">
    <property type="entry name" value="PhoD"/>
    <property type="match status" value="1"/>
</dbReference>
<organism evidence="3 4">
    <name type="scientific">Corynebacterium oculi</name>
    <dbReference type="NCBI Taxonomy" id="1544416"/>
    <lineage>
        <taxon>Bacteria</taxon>
        <taxon>Bacillati</taxon>
        <taxon>Actinomycetota</taxon>
        <taxon>Actinomycetes</taxon>
        <taxon>Mycobacteriales</taxon>
        <taxon>Corynebacteriaceae</taxon>
        <taxon>Corynebacterium</taxon>
    </lineage>
</organism>
<evidence type="ECO:0000313" key="4">
    <source>
        <dbReference type="Proteomes" id="UP000050517"/>
    </source>
</evidence>
<dbReference type="PANTHER" id="PTHR43606:SF2">
    <property type="entry name" value="ALKALINE PHOSPHATASE FAMILY PROTEIN (AFU_ORTHOLOGUE AFUA_5G03860)"/>
    <property type="match status" value="1"/>
</dbReference>
<sequence length="576" mass="64040">MNTHIARRNFLKSASLLGVATLGATTVGRNFPRARAEEPGAPFQHSVASGDPLPEAVIIWTRVTPTPEALPGSGIGPDTRVAWEVATDAEFTVPAQHGEYPATTDTDHTVKIDVQGLKPDTAYFYRFRIIDGPAAGTYSRTGRTRTMPADGTAATHARFGVASCSNFESGYFRGYRDMAEREDIQFVLHLGDYTYEYETGGYNGLYDTQVRTVQPANRTRTLADYRIRQGIYHLDPDLADLHAAKPMIAIWDDHEFGDNAWREGLGGNSAEKDDVFAAIKAEASRAYFEWMPVRPSGPDSSGLSQRLYRTLRYGSLFEFIIPDLRSYRDIQLLQYGEANRTNTNPDFLREAANPERSMLGSEQFQWFSDSLTASTAQWQIVANEVMFAPMTLPDSIDPRVHSWLVDKLGVPDQGFPLNTDQWDGFMAERQRIIDLIAGNGMNNVVFLTGDIHSSWASDIPRDIFSYRAQRGGQAAATEFVTPSISAPGFFESVASKPELAESMRGVVGMAQEALKFMDPWYKMIDFEHHGYMTIDVTPQAVRADWFYTADVLHPDTPFFAGPSYQALAGQPGAVRV</sequence>
<accession>A0A0N8VZ98</accession>
<dbReference type="GO" id="GO:0004630">
    <property type="term" value="F:phospholipase D activity"/>
    <property type="evidence" value="ECO:0007669"/>
    <property type="project" value="UniProtKB-EC"/>
</dbReference>
<dbReference type="SUPFAM" id="SSF56300">
    <property type="entry name" value="Metallo-dependent phosphatases"/>
    <property type="match status" value="1"/>
</dbReference>
<dbReference type="EC" id="3.1.4.4" evidence="3"/>
<dbReference type="PANTHER" id="PTHR43606">
    <property type="entry name" value="PHOSPHATASE, PUTATIVE (AFU_ORTHOLOGUE AFUA_6G08710)-RELATED"/>
    <property type="match status" value="1"/>
</dbReference>
<evidence type="ECO:0000259" key="1">
    <source>
        <dbReference type="Pfam" id="PF09423"/>
    </source>
</evidence>
<keyword evidence="4" id="KW-1185">Reference proteome</keyword>
<dbReference type="OrthoDB" id="3497025at2"/>
<feature type="domain" description="Phospholipase D N-terminal" evidence="2">
    <location>
        <begin position="45"/>
        <end position="146"/>
    </location>
</feature>
<dbReference type="InterPro" id="IPR029052">
    <property type="entry name" value="Metallo-depent_PP-like"/>
</dbReference>
<dbReference type="InterPro" id="IPR052900">
    <property type="entry name" value="Phospholipid_Metab_Enz"/>
</dbReference>
<keyword evidence="3" id="KW-0378">Hydrolase</keyword>
<reference evidence="3 4" key="1">
    <citation type="submission" date="2015-10" db="EMBL/GenBank/DDBJ databases">
        <title>Corynebacteirum lowii and Corynebacterium oculi species nova, derived from human clinical disease and and emended description of Corynebacterium mastiditis.</title>
        <authorList>
            <person name="Bernard K."/>
            <person name="Pacheco A.L."/>
            <person name="Mcdougall C."/>
            <person name="Burtx T."/>
            <person name="Weibe D."/>
            <person name="Tyler S."/>
            <person name="Olson A.B."/>
            <person name="Cnockaert M."/>
            <person name="Eguchi H."/>
            <person name="Kuwahara T."/>
            <person name="Nakayama-Imaohji H."/>
            <person name="Boudewijins M."/>
            <person name="Van Hoecke F."/>
            <person name="Bernier A.-M."/>
            <person name="Vandamme P."/>
        </authorList>
    </citation>
    <scope>NUCLEOTIDE SEQUENCE [LARGE SCALE GENOMIC DNA]</scope>
    <source>
        <strain evidence="3 4">NML 130210</strain>
    </source>
</reference>
<evidence type="ECO:0000313" key="3">
    <source>
        <dbReference type="EMBL" id="KQB83298.1"/>
    </source>
</evidence>
<dbReference type="InterPro" id="IPR038607">
    <property type="entry name" value="PhoD-like_sf"/>
</dbReference>
<proteinExistence type="predicted"/>
<dbReference type="PATRIC" id="fig|1544416.3.peg.2272"/>
<gene>
    <name evidence="3" type="primary">pld</name>
    <name evidence="3" type="ORF">Cocul_02272</name>
</gene>
<dbReference type="AlphaFoldDB" id="A0A0N8VZ98"/>